<reference evidence="3" key="3">
    <citation type="submission" date="2018-08" db="UniProtKB">
        <authorList>
            <consortium name="EnsemblPlants"/>
        </authorList>
    </citation>
    <scope>IDENTIFICATION</scope>
    <source>
        <strain evidence="3">cv. Bd21</strain>
    </source>
</reference>
<dbReference type="Gramene" id="PNT72509">
    <property type="protein sequence ID" value="PNT72509"/>
    <property type="gene ID" value="BRADI_2g45352v3"/>
</dbReference>
<dbReference type="EnsemblPlants" id="PNT72509">
    <property type="protein sequence ID" value="PNT72509"/>
    <property type="gene ID" value="BRADI_2g45352v3"/>
</dbReference>
<dbReference type="EnsemblPlants" id="PNT72510">
    <property type="protein sequence ID" value="PNT72510"/>
    <property type="gene ID" value="BRADI_2g45352v3"/>
</dbReference>
<dbReference type="Gramene" id="PNT72510">
    <property type="protein sequence ID" value="PNT72510"/>
    <property type="gene ID" value="BRADI_2g45352v3"/>
</dbReference>
<proteinExistence type="predicted"/>
<feature type="region of interest" description="Disordered" evidence="1">
    <location>
        <begin position="89"/>
        <end position="140"/>
    </location>
</feature>
<dbReference type="EMBL" id="CM000881">
    <property type="protein sequence ID" value="PNT72510.1"/>
    <property type="molecule type" value="Genomic_DNA"/>
</dbReference>
<dbReference type="AlphaFoldDB" id="A0A2K2DE21"/>
<feature type="non-terminal residue" evidence="2">
    <location>
        <position position="1"/>
    </location>
</feature>
<evidence type="ECO:0000313" key="4">
    <source>
        <dbReference type="Proteomes" id="UP000008810"/>
    </source>
</evidence>
<gene>
    <name evidence="2" type="ORF">BRADI_2g45352v3</name>
</gene>
<name>A0A2K2DE21_BRADI</name>
<reference evidence="2" key="2">
    <citation type="submission" date="2017-06" db="EMBL/GenBank/DDBJ databases">
        <title>WGS assembly of Brachypodium distachyon.</title>
        <authorList>
            <consortium name="The International Brachypodium Initiative"/>
            <person name="Lucas S."/>
            <person name="Harmon-Smith M."/>
            <person name="Lail K."/>
            <person name="Tice H."/>
            <person name="Grimwood J."/>
            <person name="Bruce D."/>
            <person name="Barry K."/>
            <person name="Shu S."/>
            <person name="Lindquist E."/>
            <person name="Wang M."/>
            <person name="Pitluck S."/>
            <person name="Vogel J.P."/>
            <person name="Garvin D.F."/>
            <person name="Mockler T.C."/>
            <person name="Schmutz J."/>
            <person name="Rokhsar D."/>
            <person name="Bevan M.W."/>
        </authorList>
    </citation>
    <scope>NUCLEOTIDE SEQUENCE</scope>
    <source>
        <strain evidence="2">Bd21</strain>
    </source>
</reference>
<protein>
    <submittedName>
        <fullName evidence="2 3">Uncharacterized protein</fullName>
    </submittedName>
</protein>
<sequence>DPLEPYPLSCLFFSERTSPAPPSVPLLPLSCCSPHAPCRRNPPPLEPRLVPLLSCSSPPPPPSPMRLDLEHQRRRVGLLVAAPPRALAPPARRSGYAGAPSFLLSPPLPPPPTLRARTPLPGGMVRSSVRPRWKQQGLPL</sequence>
<dbReference type="InParanoid" id="A0A2K2DE21"/>
<evidence type="ECO:0000313" key="3">
    <source>
        <dbReference type="EnsemblPlants" id="PNT72509"/>
    </source>
</evidence>
<keyword evidence="4" id="KW-1185">Reference proteome</keyword>
<reference evidence="2 3" key="1">
    <citation type="journal article" date="2010" name="Nature">
        <title>Genome sequencing and analysis of the model grass Brachypodium distachyon.</title>
        <authorList>
            <consortium name="International Brachypodium Initiative"/>
        </authorList>
    </citation>
    <scope>NUCLEOTIDE SEQUENCE [LARGE SCALE GENOMIC DNA]</scope>
    <source>
        <strain evidence="2 3">Bd21</strain>
    </source>
</reference>
<organism evidence="2">
    <name type="scientific">Brachypodium distachyon</name>
    <name type="common">Purple false brome</name>
    <name type="synonym">Trachynia distachya</name>
    <dbReference type="NCBI Taxonomy" id="15368"/>
    <lineage>
        <taxon>Eukaryota</taxon>
        <taxon>Viridiplantae</taxon>
        <taxon>Streptophyta</taxon>
        <taxon>Embryophyta</taxon>
        <taxon>Tracheophyta</taxon>
        <taxon>Spermatophyta</taxon>
        <taxon>Magnoliopsida</taxon>
        <taxon>Liliopsida</taxon>
        <taxon>Poales</taxon>
        <taxon>Poaceae</taxon>
        <taxon>BOP clade</taxon>
        <taxon>Pooideae</taxon>
        <taxon>Stipodae</taxon>
        <taxon>Brachypodieae</taxon>
        <taxon>Brachypodium</taxon>
    </lineage>
</organism>
<evidence type="ECO:0000256" key="1">
    <source>
        <dbReference type="SAM" id="MobiDB-lite"/>
    </source>
</evidence>
<accession>A0A2K2DE21</accession>
<dbReference type="EMBL" id="CM000881">
    <property type="protein sequence ID" value="PNT72509.1"/>
    <property type="molecule type" value="Genomic_DNA"/>
</dbReference>
<evidence type="ECO:0000313" key="2">
    <source>
        <dbReference type="EMBL" id="PNT72510.1"/>
    </source>
</evidence>
<feature type="compositionally biased region" description="Low complexity" evidence="1">
    <location>
        <begin position="89"/>
        <end position="105"/>
    </location>
</feature>
<dbReference type="Proteomes" id="UP000008810">
    <property type="component" value="Chromosome 2"/>
</dbReference>